<dbReference type="PANTHER" id="PTHR43158">
    <property type="entry name" value="SKFA PEPTIDE EXPORT ATP-BINDING PROTEIN SKFE"/>
    <property type="match status" value="1"/>
</dbReference>
<gene>
    <name evidence="4" type="ORF">BIGA_1485</name>
</gene>
<dbReference type="EC" id="3.6.3.41" evidence="4"/>
<dbReference type="InterPro" id="IPR003439">
    <property type="entry name" value="ABC_transporter-like_ATP-bd"/>
</dbReference>
<evidence type="ECO:0000256" key="1">
    <source>
        <dbReference type="ARBA" id="ARBA00022741"/>
    </source>
</evidence>
<dbReference type="SUPFAM" id="SSF52540">
    <property type="entry name" value="P-loop containing nucleoside triphosphate hydrolases"/>
    <property type="match status" value="1"/>
</dbReference>
<dbReference type="RefSeq" id="WP_033506953.1">
    <property type="nucleotide sequence ID" value="NZ_JGYX01000007.1"/>
</dbReference>
<accession>A0A087AM19</accession>
<reference evidence="4 5" key="1">
    <citation type="submission" date="2014-03" db="EMBL/GenBank/DDBJ databases">
        <title>Genomics of Bifidobacteria.</title>
        <authorList>
            <person name="Ventura M."/>
            <person name="Milani C."/>
            <person name="Lugli G.A."/>
        </authorList>
    </citation>
    <scope>NUCLEOTIDE SEQUENCE [LARGE SCALE GENOMIC DNA]</scope>
    <source>
        <strain evidence="4 5">LMG 11586</strain>
    </source>
</reference>
<keyword evidence="2" id="KW-0067">ATP-binding</keyword>
<comment type="caution">
    <text evidence="4">The sequence shown here is derived from an EMBL/GenBank/DDBJ whole genome shotgun (WGS) entry which is preliminary data.</text>
</comment>
<dbReference type="GO" id="GO:0005524">
    <property type="term" value="F:ATP binding"/>
    <property type="evidence" value="ECO:0007669"/>
    <property type="project" value="UniProtKB-KW"/>
</dbReference>
<dbReference type="EMBL" id="JGYX01000007">
    <property type="protein sequence ID" value="KFI59819.1"/>
    <property type="molecule type" value="Genomic_DNA"/>
</dbReference>
<evidence type="ECO:0000313" key="4">
    <source>
        <dbReference type="EMBL" id="KFI59819.1"/>
    </source>
</evidence>
<evidence type="ECO:0000259" key="3">
    <source>
        <dbReference type="PROSITE" id="PS50893"/>
    </source>
</evidence>
<evidence type="ECO:0000256" key="2">
    <source>
        <dbReference type="ARBA" id="ARBA00022840"/>
    </source>
</evidence>
<dbReference type="OrthoDB" id="9804819at2"/>
<sequence length="190" mass="20966">MKLEHCNLAFRDHIVFDDDTFVFADHRLNILVGDNGAGKTSLLNILAGAEANAADVHTAGLPPAECVAYQMQHPAFLDGIHVEEMLALYRLHAGAAVREYDALSQRLHGLRYSIVDALSGGERRLLAVYGAMILDRSLYLFDEPTSELDEHNADLVFSLLTRLAGSGKTVIVATHDLDRIRDLDAWKVDI</sequence>
<dbReference type="PROSITE" id="PS50893">
    <property type="entry name" value="ABC_TRANSPORTER_2"/>
    <property type="match status" value="1"/>
</dbReference>
<proteinExistence type="predicted"/>
<dbReference type="eggNOG" id="COG1122">
    <property type="taxonomic scope" value="Bacteria"/>
</dbReference>
<organism evidence="4 5">
    <name type="scientific">Bifidobacterium pullorum subsp. gallinarum</name>
    <dbReference type="NCBI Taxonomy" id="78344"/>
    <lineage>
        <taxon>Bacteria</taxon>
        <taxon>Bacillati</taxon>
        <taxon>Actinomycetota</taxon>
        <taxon>Actinomycetes</taxon>
        <taxon>Bifidobacteriales</taxon>
        <taxon>Bifidobacteriaceae</taxon>
        <taxon>Bifidobacterium</taxon>
    </lineage>
</organism>
<evidence type="ECO:0000313" key="5">
    <source>
        <dbReference type="Proteomes" id="UP000029046"/>
    </source>
</evidence>
<feature type="domain" description="ABC transporter" evidence="3">
    <location>
        <begin position="1"/>
        <end position="190"/>
    </location>
</feature>
<protein>
    <submittedName>
        <fullName evidence="4">Cobalt ABC transporter ATPase</fullName>
        <ecNumber evidence="4">3.6.3.41</ecNumber>
    </submittedName>
</protein>
<dbReference type="PANTHER" id="PTHR43158:SF2">
    <property type="entry name" value="SKFA PEPTIDE EXPORT ATP-BINDING PROTEIN SKFE"/>
    <property type="match status" value="1"/>
</dbReference>
<dbReference type="Gene3D" id="3.40.50.300">
    <property type="entry name" value="P-loop containing nucleotide triphosphate hydrolases"/>
    <property type="match status" value="1"/>
</dbReference>
<dbReference type="AlphaFoldDB" id="A0A087AM19"/>
<keyword evidence="1" id="KW-0547">Nucleotide-binding</keyword>
<dbReference type="Proteomes" id="UP000029046">
    <property type="component" value="Unassembled WGS sequence"/>
</dbReference>
<dbReference type="Pfam" id="PF00005">
    <property type="entry name" value="ABC_tran"/>
    <property type="match status" value="1"/>
</dbReference>
<dbReference type="GO" id="GO:0016887">
    <property type="term" value="F:ATP hydrolysis activity"/>
    <property type="evidence" value="ECO:0007669"/>
    <property type="project" value="InterPro"/>
</dbReference>
<name>A0A087AM19_9BIFI</name>
<keyword evidence="4" id="KW-0378">Hydrolase</keyword>
<dbReference type="InterPro" id="IPR027417">
    <property type="entry name" value="P-loop_NTPase"/>
</dbReference>
<keyword evidence="5" id="KW-1185">Reference proteome</keyword>